<keyword evidence="2 5" id="KW-0238">DNA-binding</keyword>
<dbReference type="PROSITE" id="PS01124">
    <property type="entry name" value="HTH_ARAC_FAMILY_2"/>
    <property type="match status" value="1"/>
</dbReference>
<dbReference type="Gene3D" id="1.10.10.60">
    <property type="entry name" value="Homeodomain-like"/>
    <property type="match status" value="1"/>
</dbReference>
<evidence type="ECO:0000259" key="4">
    <source>
        <dbReference type="PROSITE" id="PS01124"/>
    </source>
</evidence>
<comment type="caution">
    <text evidence="5">The sequence shown here is derived from an EMBL/GenBank/DDBJ whole genome shotgun (WGS) entry which is preliminary data.</text>
</comment>
<evidence type="ECO:0000256" key="2">
    <source>
        <dbReference type="ARBA" id="ARBA00023125"/>
    </source>
</evidence>
<gene>
    <name evidence="5" type="ORF">BC781_10130</name>
</gene>
<dbReference type="Proteomes" id="UP000245535">
    <property type="component" value="Unassembled WGS sequence"/>
</dbReference>
<evidence type="ECO:0000256" key="1">
    <source>
        <dbReference type="ARBA" id="ARBA00023015"/>
    </source>
</evidence>
<sequence>MKTIYLYQDSIQHTFDSLTKQIKGSKVEGLCFTVDNEIAQGEIFCYDNLDGIEITVNHFLSAEDLLFVEKVGESPQLIARFMRNSISEERKGLSEETTYARRGATLYSTLHPINVFTPKNELVEWIAVRISMDAWTKITQSTWPKLDEMVLSEDKWLVFESLSLQMEDCISEIFAAQYQKEAKIGFTLGHTFILMTHFLLQVLERKDEKDSIGLLTEDVASLFLIKEELLSNLSDPPSAEELTKKYGMSESRLRRNFKKLFGLPPHKYVLRERYQIAYREVKRGKKSISAIAYDLGFTDVSHFTKAFKKEFGVSPSKYRLK</sequence>
<keyword evidence="3" id="KW-0804">Transcription</keyword>
<proteinExistence type="predicted"/>
<dbReference type="SMART" id="SM00342">
    <property type="entry name" value="HTH_ARAC"/>
    <property type="match status" value="1"/>
</dbReference>
<dbReference type="InterPro" id="IPR018060">
    <property type="entry name" value="HTH_AraC"/>
</dbReference>
<keyword evidence="1" id="KW-0805">Transcription regulation</keyword>
<dbReference type="PANTHER" id="PTHR47893:SF1">
    <property type="entry name" value="REGULATORY PROTEIN PCHR"/>
    <property type="match status" value="1"/>
</dbReference>
<dbReference type="PRINTS" id="PR00032">
    <property type="entry name" value="HTHARAC"/>
</dbReference>
<reference evidence="5 6" key="1">
    <citation type="submission" date="2018-03" db="EMBL/GenBank/DDBJ databases">
        <title>Genomic Encyclopedia of Archaeal and Bacterial Type Strains, Phase II (KMG-II): from individual species to whole genera.</title>
        <authorList>
            <person name="Goeker M."/>
        </authorList>
    </citation>
    <scope>NUCLEOTIDE SEQUENCE [LARGE SCALE GENOMIC DNA]</scope>
    <source>
        <strain evidence="5 6">DSM 28229</strain>
    </source>
</reference>
<evidence type="ECO:0000313" key="6">
    <source>
        <dbReference type="Proteomes" id="UP000245535"/>
    </source>
</evidence>
<dbReference type="InterPro" id="IPR009057">
    <property type="entry name" value="Homeodomain-like_sf"/>
</dbReference>
<dbReference type="GO" id="GO:0003700">
    <property type="term" value="F:DNA-binding transcription factor activity"/>
    <property type="evidence" value="ECO:0007669"/>
    <property type="project" value="InterPro"/>
</dbReference>
<dbReference type="OrthoDB" id="799767at2"/>
<evidence type="ECO:0000313" key="5">
    <source>
        <dbReference type="EMBL" id="PWJ43684.1"/>
    </source>
</evidence>
<evidence type="ECO:0000256" key="3">
    <source>
        <dbReference type="ARBA" id="ARBA00023163"/>
    </source>
</evidence>
<protein>
    <submittedName>
        <fullName evidence="5">AraC-like DNA-binding protein</fullName>
    </submittedName>
</protein>
<dbReference type="AlphaFoldDB" id="A0A315ZG06"/>
<dbReference type="EMBL" id="QGDO01000001">
    <property type="protein sequence ID" value="PWJ43684.1"/>
    <property type="molecule type" value="Genomic_DNA"/>
</dbReference>
<dbReference type="InterPro" id="IPR053142">
    <property type="entry name" value="PchR_regulatory_protein"/>
</dbReference>
<organism evidence="5 6">
    <name type="scientific">Sediminitomix flava</name>
    <dbReference type="NCBI Taxonomy" id="379075"/>
    <lineage>
        <taxon>Bacteria</taxon>
        <taxon>Pseudomonadati</taxon>
        <taxon>Bacteroidota</taxon>
        <taxon>Cytophagia</taxon>
        <taxon>Cytophagales</taxon>
        <taxon>Flammeovirgaceae</taxon>
        <taxon>Sediminitomix</taxon>
    </lineage>
</organism>
<dbReference type="InterPro" id="IPR020449">
    <property type="entry name" value="Tscrpt_reg_AraC-type_HTH"/>
</dbReference>
<keyword evidence="6" id="KW-1185">Reference proteome</keyword>
<dbReference type="Pfam" id="PF12833">
    <property type="entry name" value="HTH_18"/>
    <property type="match status" value="1"/>
</dbReference>
<dbReference type="GO" id="GO:0043565">
    <property type="term" value="F:sequence-specific DNA binding"/>
    <property type="evidence" value="ECO:0007669"/>
    <property type="project" value="InterPro"/>
</dbReference>
<name>A0A315ZG06_SEDFL</name>
<feature type="domain" description="HTH araC/xylS-type" evidence="4">
    <location>
        <begin position="223"/>
        <end position="321"/>
    </location>
</feature>
<dbReference type="PANTHER" id="PTHR47893">
    <property type="entry name" value="REGULATORY PROTEIN PCHR"/>
    <property type="match status" value="1"/>
</dbReference>
<dbReference type="SUPFAM" id="SSF46689">
    <property type="entry name" value="Homeodomain-like"/>
    <property type="match status" value="2"/>
</dbReference>
<accession>A0A315ZG06</accession>
<dbReference type="RefSeq" id="WP_109615225.1">
    <property type="nucleotide sequence ID" value="NZ_QGDO01000001.1"/>
</dbReference>